<accession>S7Z5Q7</accession>
<dbReference type="EMBL" id="KB644408">
    <property type="protein sequence ID" value="EPS25449.1"/>
    <property type="molecule type" value="Genomic_DNA"/>
</dbReference>
<name>S7Z5Q7_PENO1</name>
<dbReference type="HOGENOM" id="CLU_3051075_0_0_1"/>
<gene>
    <name evidence="1" type="ORF">PDE_00382</name>
</gene>
<protein>
    <submittedName>
        <fullName evidence="1">Uncharacterized protein</fullName>
    </submittedName>
</protein>
<organism evidence="1 2">
    <name type="scientific">Penicillium oxalicum (strain 114-2 / CGMCC 5302)</name>
    <name type="common">Penicillium decumbens</name>
    <dbReference type="NCBI Taxonomy" id="933388"/>
    <lineage>
        <taxon>Eukaryota</taxon>
        <taxon>Fungi</taxon>
        <taxon>Dikarya</taxon>
        <taxon>Ascomycota</taxon>
        <taxon>Pezizomycotina</taxon>
        <taxon>Eurotiomycetes</taxon>
        <taxon>Eurotiomycetidae</taxon>
        <taxon>Eurotiales</taxon>
        <taxon>Aspergillaceae</taxon>
        <taxon>Penicillium</taxon>
    </lineage>
</organism>
<dbReference type="Proteomes" id="UP000019376">
    <property type="component" value="Unassembled WGS sequence"/>
</dbReference>
<evidence type="ECO:0000313" key="2">
    <source>
        <dbReference type="Proteomes" id="UP000019376"/>
    </source>
</evidence>
<evidence type="ECO:0000313" key="1">
    <source>
        <dbReference type="EMBL" id="EPS25449.1"/>
    </source>
</evidence>
<sequence>MAASRLFRPASRVLSSCLSTFAKRPTFAPVYAQSALRVRSYATEGGVKETPTSR</sequence>
<dbReference type="PhylomeDB" id="S7Z5Q7"/>
<keyword evidence="2" id="KW-1185">Reference proteome</keyword>
<dbReference type="AlphaFoldDB" id="S7Z5Q7"/>
<proteinExistence type="predicted"/>
<reference evidence="1 2" key="1">
    <citation type="journal article" date="2013" name="PLoS ONE">
        <title>Genomic and secretomic analyses reveal unique features of the lignocellulolytic enzyme system of Penicillium decumbens.</title>
        <authorList>
            <person name="Liu G."/>
            <person name="Zhang L."/>
            <person name="Wei X."/>
            <person name="Zou G."/>
            <person name="Qin Y."/>
            <person name="Ma L."/>
            <person name="Li J."/>
            <person name="Zheng H."/>
            <person name="Wang S."/>
            <person name="Wang C."/>
            <person name="Xun L."/>
            <person name="Zhao G.-P."/>
            <person name="Zhou Z."/>
            <person name="Qu Y."/>
        </authorList>
    </citation>
    <scope>NUCLEOTIDE SEQUENCE [LARGE SCALE GENOMIC DNA]</scope>
    <source>
        <strain evidence="2">114-2 / CGMCC 5302</strain>
    </source>
</reference>